<dbReference type="EC" id="2.7.7.70" evidence="16"/>
<dbReference type="EMBL" id="AP019782">
    <property type="protein sequence ID" value="BBL71973.1"/>
    <property type="molecule type" value="Genomic_DNA"/>
</dbReference>
<dbReference type="CDD" id="cd01172">
    <property type="entry name" value="RfaE_like"/>
    <property type="match status" value="1"/>
</dbReference>
<evidence type="ECO:0000256" key="16">
    <source>
        <dbReference type="HAMAP-Rule" id="MF_01603"/>
    </source>
</evidence>
<gene>
    <name evidence="16 19" type="primary">hldE</name>
    <name evidence="19" type="ORF">MoryE10_25790</name>
</gene>
<evidence type="ECO:0000256" key="5">
    <source>
        <dbReference type="ARBA" id="ARBA00022679"/>
    </source>
</evidence>
<evidence type="ECO:0000256" key="13">
    <source>
        <dbReference type="ARBA" id="ARBA00052873"/>
    </source>
</evidence>
<dbReference type="Pfam" id="PF01467">
    <property type="entry name" value="CTP_transf_like"/>
    <property type="match status" value="1"/>
</dbReference>
<feature type="active site" evidence="16">
    <location>
        <position position="263"/>
    </location>
</feature>
<evidence type="ECO:0000256" key="2">
    <source>
        <dbReference type="ARBA" id="ARBA00003753"/>
    </source>
</evidence>
<dbReference type="GO" id="GO:0009244">
    <property type="term" value="P:lipopolysaccharide core region biosynthetic process"/>
    <property type="evidence" value="ECO:0007669"/>
    <property type="project" value="UniProtKB-UniPathway"/>
</dbReference>
<dbReference type="GO" id="GO:0005829">
    <property type="term" value="C:cytosol"/>
    <property type="evidence" value="ECO:0007669"/>
    <property type="project" value="TreeGrafter"/>
</dbReference>
<dbReference type="NCBIfam" id="TIGR00125">
    <property type="entry name" value="cyt_tran_rel"/>
    <property type="match status" value="1"/>
</dbReference>
<comment type="pathway">
    <text evidence="16">Nucleotide-sugar biosynthesis; ADP-L-glycero-beta-D-manno-heptose biosynthesis; ADP-L-glycero-beta-D-manno-heptose from D-glycero-beta-D-manno-heptose 7-phosphate: step 3/4.</text>
</comment>
<comment type="similarity">
    <text evidence="14 16">In the N-terminal section; belongs to the carbohydrate kinase PfkB family.</text>
</comment>
<dbReference type="GO" id="GO:0005524">
    <property type="term" value="F:ATP binding"/>
    <property type="evidence" value="ECO:0007669"/>
    <property type="project" value="UniProtKB-UniRule"/>
</dbReference>
<evidence type="ECO:0000256" key="1">
    <source>
        <dbReference type="ARBA" id="ARBA00002319"/>
    </source>
</evidence>
<dbReference type="InterPro" id="IPR023030">
    <property type="entry name" value="Bifunc_HldE"/>
</dbReference>
<dbReference type="GO" id="GO:0016773">
    <property type="term" value="F:phosphotransferase activity, alcohol group as acceptor"/>
    <property type="evidence" value="ECO:0007669"/>
    <property type="project" value="InterPro"/>
</dbReference>
<dbReference type="FunFam" id="3.40.50.620:FF:000028">
    <property type="entry name" value="Bifunctional protein HldE"/>
    <property type="match status" value="1"/>
</dbReference>
<dbReference type="GO" id="GO:0033785">
    <property type="term" value="F:heptose 7-phosphate kinase activity"/>
    <property type="evidence" value="ECO:0007669"/>
    <property type="project" value="UniProtKB-UniRule"/>
</dbReference>
<keyword evidence="8 16" id="KW-0418">Kinase</keyword>
<keyword evidence="6 16" id="KW-0548">Nucleotidyltransferase</keyword>
<dbReference type="RefSeq" id="WP_221047290.1">
    <property type="nucleotide sequence ID" value="NZ_AP019782.1"/>
</dbReference>
<feature type="region of interest" description="Cytidylyltransferase" evidence="16">
    <location>
        <begin position="343"/>
        <end position="479"/>
    </location>
</feature>
<comment type="catalytic activity">
    <reaction evidence="12 16">
        <text>D-glycero-beta-D-manno-heptose 1-phosphate + ATP + H(+) = ADP-D-glycero-beta-D-manno-heptose + diphosphate</text>
        <dbReference type="Rhea" id="RHEA:27465"/>
        <dbReference type="ChEBI" id="CHEBI:15378"/>
        <dbReference type="ChEBI" id="CHEBI:30616"/>
        <dbReference type="ChEBI" id="CHEBI:33019"/>
        <dbReference type="ChEBI" id="CHEBI:59967"/>
        <dbReference type="ChEBI" id="CHEBI:61593"/>
        <dbReference type="EC" id="2.7.7.70"/>
    </reaction>
</comment>
<evidence type="ECO:0000256" key="11">
    <source>
        <dbReference type="ARBA" id="ARBA00023277"/>
    </source>
</evidence>
<dbReference type="Proteomes" id="UP000824988">
    <property type="component" value="Chromosome"/>
</dbReference>
<keyword evidence="10 16" id="KW-0511">Multifunctional enzyme</keyword>
<comment type="catalytic activity">
    <reaction evidence="13 16">
        <text>D-glycero-beta-D-manno-heptose 7-phosphate + ATP = D-glycero-beta-D-manno-heptose 1,7-bisphosphate + ADP + H(+)</text>
        <dbReference type="Rhea" id="RHEA:27473"/>
        <dbReference type="ChEBI" id="CHEBI:15378"/>
        <dbReference type="ChEBI" id="CHEBI:30616"/>
        <dbReference type="ChEBI" id="CHEBI:60204"/>
        <dbReference type="ChEBI" id="CHEBI:60208"/>
        <dbReference type="ChEBI" id="CHEBI:456216"/>
        <dbReference type="EC" id="2.7.1.167"/>
    </reaction>
</comment>
<keyword evidence="9 16" id="KW-0067">ATP-binding</keyword>
<keyword evidence="11 16" id="KW-0119">Carbohydrate metabolism</keyword>
<evidence type="ECO:0000256" key="8">
    <source>
        <dbReference type="ARBA" id="ARBA00022777"/>
    </source>
</evidence>
<dbReference type="PROSITE" id="PS00583">
    <property type="entry name" value="PFKB_KINASES_1"/>
    <property type="match status" value="1"/>
</dbReference>
<dbReference type="HAMAP" id="MF_01603">
    <property type="entry name" value="HldE"/>
    <property type="match status" value="1"/>
</dbReference>
<accession>A0A8D4VQ26</accession>
<dbReference type="NCBIfam" id="TIGR02198">
    <property type="entry name" value="rfaE_dom_I"/>
    <property type="match status" value="1"/>
</dbReference>
<comment type="pathway">
    <text evidence="16">Nucleotide-sugar biosynthesis; ADP-L-glycero-beta-D-manno-heptose biosynthesis; ADP-L-glycero-beta-D-manno-heptose from D-glycero-beta-D-manno-heptose 7-phosphate: step 1/4.</text>
</comment>
<evidence type="ECO:0000313" key="19">
    <source>
        <dbReference type="EMBL" id="BBL71973.1"/>
    </source>
</evidence>
<dbReference type="NCBIfam" id="TIGR02199">
    <property type="entry name" value="rfaE_dom_II"/>
    <property type="match status" value="1"/>
</dbReference>
<dbReference type="UniPathway" id="UPA00356">
    <property type="reaction ID" value="UER00437"/>
</dbReference>
<comment type="pathway">
    <text evidence="3">Bacterial outer membrane biogenesis; LPS core biosynthesis.</text>
</comment>
<reference evidence="19" key="1">
    <citation type="submission" date="2019-06" db="EMBL/GenBank/DDBJ databases">
        <title>Complete genome sequence of Methylogaea oryzae strain JCM16910.</title>
        <authorList>
            <person name="Asakawa S."/>
        </authorList>
    </citation>
    <scope>NUCLEOTIDE SEQUENCE</scope>
    <source>
        <strain evidence="19">E10</strain>
    </source>
</reference>
<evidence type="ECO:0000256" key="9">
    <source>
        <dbReference type="ARBA" id="ARBA00022840"/>
    </source>
</evidence>
<proteinExistence type="inferred from homology"/>
<dbReference type="GO" id="GO:0097171">
    <property type="term" value="P:ADP-L-glycero-beta-D-manno-heptose biosynthetic process"/>
    <property type="evidence" value="ECO:0007669"/>
    <property type="project" value="UniProtKB-UniPathway"/>
</dbReference>
<dbReference type="GO" id="GO:0033786">
    <property type="term" value="F:heptose-1-phosphate adenylyltransferase activity"/>
    <property type="evidence" value="ECO:0007669"/>
    <property type="project" value="UniProtKB-UniRule"/>
</dbReference>
<dbReference type="KEGG" id="moz:MoryE10_25790"/>
<dbReference type="InterPro" id="IPR002173">
    <property type="entry name" value="Carboh/pur_kinase_PfkB_CS"/>
</dbReference>
<dbReference type="NCBIfam" id="NF008454">
    <property type="entry name" value="PRK11316.1"/>
    <property type="match status" value="1"/>
</dbReference>
<dbReference type="PANTHER" id="PTHR46969:SF1">
    <property type="entry name" value="BIFUNCTIONAL PROTEIN HLDE"/>
    <property type="match status" value="1"/>
</dbReference>
<dbReference type="PANTHER" id="PTHR46969">
    <property type="entry name" value="BIFUNCTIONAL PROTEIN HLDE"/>
    <property type="match status" value="1"/>
</dbReference>
<dbReference type="UniPathway" id="UPA00958"/>
<dbReference type="InterPro" id="IPR004821">
    <property type="entry name" value="Cyt_trans-like"/>
</dbReference>
<organism evidence="19 20">
    <name type="scientific">Methylogaea oryzae</name>
    <dbReference type="NCBI Taxonomy" id="1295382"/>
    <lineage>
        <taxon>Bacteria</taxon>
        <taxon>Pseudomonadati</taxon>
        <taxon>Pseudomonadota</taxon>
        <taxon>Gammaproteobacteria</taxon>
        <taxon>Methylococcales</taxon>
        <taxon>Methylococcaceae</taxon>
        <taxon>Methylogaea</taxon>
    </lineage>
</organism>
<protein>
    <recommendedName>
        <fullName evidence="16">Bifunctional protein HldE</fullName>
    </recommendedName>
    <domain>
        <recommendedName>
            <fullName evidence="16">D-beta-D-heptose 7-phosphate kinase</fullName>
            <ecNumber evidence="16">2.7.1.167</ecNumber>
        </recommendedName>
        <alternativeName>
            <fullName evidence="16">D-beta-D-heptose 7-phosphotransferase</fullName>
        </alternativeName>
        <alternativeName>
            <fullName evidence="16">D-glycero-beta-D-manno-heptose-7-phosphate kinase</fullName>
        </alternativeName>
    </domain>
    <domain>
        <recommendedName>
            <fullName evidence="16">D-beta-D-heptose 1-phosphate adenylyltransferase</fullName>
            <ecNumber evidence="16">2.7.7.70</ecNumber>
        </recommendedName>
        <alternativeName>
            <fullName evidence="16">D-glycero-beta-D-manno-heptose 1-phosphate adenylyltransferase</fullName>
        </alternativeName>
    </domain>
</protein>
<comment type="function">
    <text evidence="2 16">Catalyzes the ADP transfer from ATP to D-glycero-beta-D-manno-heptose 1-phosphate, yielding ADP-D-glycero-beta-D-manno-heptose.</text>
</comment>
<dbReference type="AlphaFoldDB" id="A0A8D4VQ26"/>
<evidence type="ECO:0000256" key="4">
    <source>
        <dbReference type="ARBA" id="ARBA00011738"/>
    </source>
</evidence>
<name>A0A8D4VQ26_9GAMM</name>
<dbReference type="EC" id="2.7.1.167" evidence="16"/>
<dbReference type="FunFam" id="3.40.1190.20:FF:000002">
    <property type="entry name" value="Bifunctional protein HldE"/>
    <property type="match status" value="1"/>
</dbReference>
<dbReference type="InterPro" id="IPR011913">
    <property type="entry name" value="RfaE_dom_I"/>
</dbReference>
<feature type="binding site" evidence="16">
    <location>
        <begin position="194"/>
        <end position="197"/>
    </location>
    <ligand>
        <name>ATP</name>
        <dbReference type="ChEBI" id="CHEBI:30616"/>
    </ligand>
</feature>
<comment type="function">
    <text evidence="1 16">Catalyzes the phosphorylation of D-glycero-D-manno-heptose 7-phosphate at the C-1 position to selectively form D-glycero-beta-D-manno-heptose-1,7-bisphosphate.</text>
</comment>
<dbReference type="InterPro" id="IPR011611">
    <property type="entry name" value="PfkB_dom"/>
</dbReference>
<comment type="similarity">
    <text evidence="15 16">In the C-terminal section; belongs to the cytidylyltransferase family.</text>
</comment>
<feature type="domain" description="Cytidyltransferase-like" evidence="18">
    <location>
        <begin position="344"/>
        <end position="435"/>
    </location>
</feature>
<evidence type="ECO:0000256" key="15">
    <source>
        <dbReference type="ARBA" id="ARBA00061122"/>
    </source>
</evidence>
<evidence type="ECO:0000256" key="7">
    <source>
        <dbReference type="ARBA" id="ARBA00022741"/>
    </source>
</evidence>
<sequence length="479" mass="50880">MHLPDFSTTHVLVVGDVMLDRYWHGAATRISPEAPVPVVHVNGAEERPGGAGNVALNVAALGGKATLLAYCGQDEAADSLTALLEAAGVRCLMEKSHERGTITKLRVISRQQQLIRLDFEDGFHGLNHDPLLRRFAEALRDADAVVLSDYGKGTLNVVGQMMIIMARAAGKPVLVDPKGRDFSRYKGATIITPNMGEFEAVVGVCADDEQLVEKGAALIADLALDALLVTRGEQGMTLLRQAGDSLHLPTHAKEVYDVTGAGDTVIAVLAAVLASGRSLPEATALANMAAGVVVGKLGTASVAPEELEYAFKGPRAHRRGVLGLDELVDVLEQARQDGECIVATNGCFDILHAGHVQYLQQAKELGERLVVLVNSDASVARLKGPERPINPLPQRMAMLAALECVDWVVAFDDDTPRDAICKILPDVLVKGGDYTDVSQIAGADCVIANGGEVRLLDFVEGFSTTGIIDSIRKPPTQSV</sequence>
<keyword evidence="20" id="KW-1185">Reference proteome</keyword>
<evidence type="ECO:0000256" key="14">
    <source>
        <dbReference type="ARBA" id="ARBA00060955"/>
    </source>
</evidence>
<evidence type="ECO:0000256" key="6">
    <source>
        <dbReference type="ARBA" id="ARBA00022695"/>
    </source>
</evidence>
<evidence type="ECO:0000259" key="18">
    <source>
        <dbReference type="Pfam" id="PF01467"/>
    </source>
</evidence>
<evidence type="ECO:0000256" key="12">
    <source>
        <dbReference type="ARBA" id="ARBA00047428"/>
    </source>
</evidence>
<evidence type="ECO:0000259" key="17">
    <source>
        <dbReference type="Pfam" id="PF00294"/>
    </source>
</evidence>
<feature type="domain" description="Carbohydrate kinase PfkB" evidence="17">
    <location>
        <begin position="9"/>
        <end position="304"/>
    </location>
</feature>
<keyword evidence="7 16" id="KW-0547">Nucleotide-binding</keyword>
<dbReference type="Pfam" id="PF00294">
    <property type="entry name" value="PfkB"/>
    <property type="match status" value="1"/>
</dbReference>
<evidence type="ECO:0000256" key="10">
    <source>
        <dbReference type="ARBA" id="ARBA00023268"/>
    </source>
</evidence>
<dbReference type="InterPro" id="IPR011914">
    <property type="entry name" value="RfaE_dom_II"/>
</dbReference>
<evidence type="ECO:0000313" key="20">
    <source>
        <dbReference type="Proteomes" id="UP000824988"/>
    </source>
</evidence>
<keyword evidence="5 16" id="KW-0808">Transferase</keyword>
<comment type="subunit">
    <text evidence="4 16">Homodimer.</text>
</comment>
<feature type="region of interest" description="Ribokinase" evidence="16">
    <location>
        <begin position="1"/>
        <end position="315"/>
    </location>
</feature>
<evidence type="ECO:0000256" key="3">
    <source>
        <dbReference type="ARBA" id="ARBA00004713"/>
    </source>
</evidence>